<evidence type="ECO:0000313" key="3">
    <source>
        <dbReference type="Proteomes" id="UP000643810"/>
    </source>
</evidence>
<dbReference type="Proteomes" id="UP000643810">
    <property type="component" value="Unassembled WGS sequence"/>
</dbReference>
<organism evidence="2 3">
    <name type="scientific">Roseburia lenta</name>
    <dbReference type="NCBI Taxonomy" id="2763061"/>
    <lineage>
        <taxon>Bacteria</taxon>
        <taxon>Bacillati</taxon>
        <taxon>Bacillota</taxon>
        <taxon>Clostridia</taxon>
        <taxon>Lachnospirales</taxon>
        <taxon>Lachnospiraceae</taxon>
        <taxon>Roseburia</taxon>
    </lineage>
</organism>
<comment type="caution">
    <text evidence="2">The sequence shown here is derived from an EMBL/GenBank/DDBJ whole genome shotgun (WGS) entry which is preliminary data.</text>
</comment>
<feature type="domain" description="Cysteine-rich small" evidence="1">
    <location>
        <begin position="5"/>
        <end position="85"/>
    </location>
</feature>
<proteinExistence type="predicted"/>
<evidence type="ECO:0000259" key="1">
    <source>
        <dbReference type="Pfam" id="PF04071"/>
    </source>
</evidence>
<protein>
    <submittedName>
        <fullName evidence="2">Cysteine-rich small domain-containing protein</fullName>
    </submittedName>
</protein>
<accession>A0ABR7GEA2</accession>
<keyword evidence="3" id="KW-1185">Reference proteome</keyword>
<dbReference type="EMBL" id="JACOPG010000001">
    <property type="protein sequence ID" value="MBC5685757.1"/>
    <property type="molecule type" value="Genomic_DNA"/>
</dbReference>
<dbReference type="InterPro" id="IPR007212">
    <property type="entry name" value="Zf-like"/>
</dbReference>
<reference evidence="2 3" key="1">
    <citation type="submission" date="2020-08" db="EMBL/GenBank/DDBJ databases">
        <title>Genome public.</title>
        <authorList>
            <person name="Liu C."/>
            <person name="Sun Q."/>
        </authorList>
    </citation>
    <scope>NUCLEOTIDE SEQUENCE [LARGE SCALE GENOMIC DNA]</scope>
    <source>
        <strain evidence="2 3">NSJ-9</strain>
    </source>
</reference>
<evidence type="ECO:0000313" key="2">
    <source>
        <dbReference type="EMBL" id="MBC5685757.1"/>
    </source>
</evidence>
<dbReference type="Pfam" id="PF04071">
    <property type="entry name" value="zf-like"/>
    <property type="match status" value="1"/>
</dbReference>
<dbReference type="RefSeq" id="WP_118280715.1">
    <property type="nucleotide sequence ID" value="NZ_JACOPG010000001.1"/>
</dbReference>
<sequence length="95" mass="10994">MSQYYKFFQNKKCEYFPCHKGIPEADFNCLFCYCPLYALGKSCGGNYEFLENGVKSCMNCAFPHHRKNYDLVNARFGEIADLIKRNGEEDGSHEV</sequence>
<gene>
    <name evidence="2" type="ORF">H8R94_03870</name>
</gene>
<name>A0ABR7GEA2_9FIRM</name>